<dbReference type="PANTHER" id="PTHR30250:SF27">
    <property type="entry name" value="POLYSACCHARIDE BIOSYNTHESIS PROTEIN"/>
    <property type="match status" value="1"/>
</dbReference>
<keyword evidence="5 6" id="KW-0472">Membrane</keyword>
<comment type="subcellular location">
    <subcellularLocation>
        <location evidence="1">Cell membrane</location>
        <topology evidence="1">Multi-pass membrane protein</topology>
    </subcellularLocation>
</comment>
<feature type="transmembrane region" description="Helical" evidence="6">
    <location>
        <begin position="12"/>
        <end position="36"/>
    </location>
</feature>
<dbReference type="Pfam" id="PF13440">
    <property type="entry name" value="Polysacc_synt_3"/>
    <property type="match status" value="1"/>
</dbReference>
<feature type="transmembrane region" description="Helical" evidence="6">
    <location>
        <begin position="452"/>
        <end position="476"/>
    </location>
</feature>
<evidence type="ECO:0000256" key="1">
    <source>
        <dbReference type="ARBA" id="ARBA00004651"/>
    </source>
</evidence>
<feature type="transmembrane region" description="Helical" evidence="6">
    <location>
        <begin position="427"/>
        <end position="446"/>
    </location>
</feature>
<feature type="transmembrane region" description="Helical" evidence="6">
    <location>
        <begin position="331"/>
        <end position="351"/>
    </location>
</feature>
<dbReference type="Proteomes" id="UP000186914">
    <property type="component" value="Unassembled WGS sequence"/>
</dbReference>
<evidence type="ECO:0000256" key="3">
    <source>
        <dbReference type="ARBA" id="ARBA00022692"/>
    </source>
</evidence>
<keyword evidence="4 6" id="KW-1133">Transmembrane helix</keyword>
<protein>
    <submittedName>
        <fullName evidence="7">Membrane protein involved in the export of O-antigen and teichoic acid</fullName>
    </submittedName>
</protein>
<feature type="transmembrane region" description="Helical" evidence="6">
    <location>
        <begin position="48"/>
        <end position="66"/>
    </location>
</feature>
<dbReference type="RefSeq" id="WP_076431557.1">
    <property type="nucleotide sequence ID" value="NZ_FTNO01000004.1"/>
</dbReference>
<feature type="transmembrane region" description="Helical" evidence="6">
    <location>
        <begin position="299"/>
        <end position="319"/>
    </location>
</feature>
<evidence type="ECO:0000313" key="7">
    <source>
        <dbReference type="EMBL" id="SIR76514.1"/>
    </source>
</evidence>
<feature type="transmembrane region" description="Helical" evidence="6">
    <location>
        <begin position="160"/>
        <end position="179"/>
    </location>
</feature>
<sequence>MGDIEKEISSLVSSAAMVFIGAAIGAGTTLIERIIIGRNVTPSTYGDISVGLAIISFASILSLLGMKQGLPRQISRQESKQRIADISSFGTMIVLLSSVSTVAILFITRPFFLSRLFDGEIPNYIQYFLFTIPFIVMLEIGVSIARGLEITWYRALLRDIVYPVLRISLIVLLILFGFTKQSVSISYLISAMILAVVIYSTLISKFRHHIRVPKFETNVLLFSLPLVISSAASILLTKSDTLLIGFYLPSAYVGYYEAAYPIANGLIIILSSFGFLYLPMISRLDANDQISEIQRIYQLVTKWVFIATFPLFATIIIFSEEILSLIFGSEYSSGSIVLIILAVGFFTNAAAGRNRETITALGFPQVELYLNLFAFTLNIVLNVILIPIFGIIGAAGSSALSFLFVNAASTMFLYNKYDIIPVSKNGIKIMIILPLMIIPVSVLVFKSFSIDIIGIAIYTIVCYAITLLIAIILGGISPLEEDIILEIQSKISQTN</sequence>
<evidence type="ECO:0000313" key="8">
    <source>
        <dbReference type="Proteomes" id="UP000186914"/>
    </source>
</evidence>
<feature type="transmembrane region" description="Helical" evidence="6">
    <location>
        <begin position="372"/>
        <end position="392"/>
    </location>
</feature>
<keyword evidence="3 6" id="KW-0812">Transmembrane</keyword>
<feature type="transmembrane region" description="Helical" evidence="6">
    <location>
        <begin position="258"/>
        <end position="278"/>
    </location>
</feature>
<dbReference type="PANTHER" id="PTHR30250">
    <property type="entry name" value="PST FAMILY PREDICTED COLANIC ACID TRANSPORTER"/>
    <property type="match status" value="1"/>
</dbReference>
<evidence type="ECO:0000256" key="4">
    <source>
        <dbReference type="ARBA" id="ARBA00022989"/>
    </source>
</evidence>
<reference evidence="8" key="1">
    <citation type="submission" date="2017-01" db="EMBL/GenBank/DDBJ databases">
        <authorList>
            <person name="Varghese N."/>
            <person name="Submissions S."/>
        </authorList>
    </citation>
    <scope>NUCLEOTIDE SEQUENCE [LARGE SCALE GENOMIC DNA]</scope>
    <source>
        <strain evidence="8">CGMCC 1.7737</strain>
    </source>
</reference>
<evidence type="ECO:0000256" key="5">
    <source>
        <dbReference type="ARBA" id="ARBA00023136"/>
    </source>
</evidence>
<dbReference type="CDD" id="cd13128">
    <property type="entry name" value="MATE_Wzx_like"/>
    <property type="match status" value="1"/>
</dbReference>
<feature type="transmembrane region" description="Helical" evidence="6">
    <location>
        <begin position="218"/>
        <end position="238"/>
    </location>
</feature>
<organism evidence="7 8">
    <name type="scientific">Haladaptatus litoreus</name>
    <dbReference type="NCBI Taxonomy" id="553468"/>
    <lineage>
        <taxon>Archaea</taxon>
        <taxon>Methanobacteriati</taxon>
        <taxon>Methanobacteriota</taxon>
        <taxon>Stenosarchaea group</taxon>
        <taxon>Halobacteria</taxon>
        <taxon>Halobacteriales</taxon>
        <taxon>Haladaptataceae</taxon>
        <taxon>Haladaptatus</taxon>
    </lineage>
</organism>
<dbReference type="OrthoDB" id="19148at2157"/>
<dbReference type="InterPro" id="IPR050833">
    <property type="entry name" value="Poly_Biosynth_Transport"/>
</dbReference>
<feature type="transmembrane region" description="Helical" evidence="6">
    <location>
        <begin position="127"/>
        <end position="148"/>
    </location>
</feature>
<dbReference type="GO" id="GO:0005886">
    <property type="term" value="C:plasma membrane"/>
    <property type="evidence" value="ECO:0007669"/>
    <property type="project" value="UniProtKB-SubCell"/>
</dbReference>
<evidence type="ECO:0000256" key="2">
    <source>
        <dbReference type="ARBA" id="ARBA00022475"/>
    </source>
</evidence>
<name>A0A1N7DL11_9EURY</name>
<feature type="transmembrane region" description="Helical" evidence="6">
    <location>
        <begin position="86"/>
        <end position="107"/>
    </location>
</feature>
<keyword evidence="2" id="KW-1003">Cell membrane</keyword>
<feature type="transmembrane region" description="Helical" evidence="6">
    <location>
        <begin position="185"/>
        <end position="206"/>
    </location>
</feature>
<evidence type="ECO:0000256" key="6">
    <source>
        <dbReference type="SAM" id="Phobius"/>
    </source>
</evidence>
<dbReference type="AlphaFoldDB" id="A0A1N7DL11"/>
<gene>
    <name evidence="7" type="ORF">SAMN05421858_3713</name>
</gene>
<accession>A0A1N7DL11</accession>
<keyword evidence="8" id="KW-1185">Reference proteome</keyword>
<proteinExistence type="predicted"/>
<dbReference type="EMBL" id="FTNO01000004">
    <property type="protein sequence ID" value="SIR76514.1"/>
    <property type="molecule type" value="Genomic_DNA"/>
</dbReference>